<feature type="compositionally biased region" description="Polar residues" evidence="1">
    <location>
        <begin position="126"/>
        <end position="137"/>
    </location>
</feature>
<name>N1NFY5_ARADU</name>
<dbReference type="AlphaFoldDB" id="N1NFY5"/>
<proteinExistence type="predicted"/>
<evidence type="ECO:0000313" key="2">
    <source>
        <dbReference type="EMBL" id="CCW28786.1"/>
    </source>
</evidence>
<protein>
    <submittedName>
        <fullName evidence="2">Uncharacterized protein</fullName>
    </submittedName>
</protein>
<organism evidence="2">
    <name type="scientific">Arachis duranensis</name>
    <name type="common">Wild peanut</name>
    <dbReference type="NCBI Taxonomy" id="130453"/>
    <lineage>
        <taxon>Eukaryota</taxon>
        <taxon>Viridiplantae</taxon>
        <taxon>Streptophyta</taxon>
        <taxon>Embryophyta</taxon>
        <taxon>Tracheophyta</taxon>
        <taxon>Spermatophyta</taxon>
        <taxon>Magnoliopsida</taxon>
        <taxon>eudicotyledons</taxon>
        <taxon>Gunneridae</taxon>
        <taxon>Pentapetalae</taxon>
        <taxon>rosids</taxon>
        <taxon>fabids</taxon>
        <taxon>Fabales</taxon>
        <taxon>Fabaceae</taxon>
        <taxon>Papilionoideae</taxon>
        <taxon>50 kb inversion clade</taxon>
        <taxon>dalbergioids sensu lato</taxon>
        <taxon>Dalbergieae</taxon>
        <taxon>Pterocarpus clade</taxon>
        <taxon>Arachis</taxon>
    </lineage>
</organism>
<feature type="region of interest" description="Disordered" evidence="1">
    <location>
        <begin position="83"/>
        <end position="160"/>
    </location>
</feature>
<accession>N1NFY5</accession>
<feature type="compositionally biased region" description="Basic and acidic residues" evidence="1">
    <location>
        <begin position="138"/>
        <end position="148"/>
    </location>
</feature>
<feature type="compositionally biased region" description="Basic and acidic residues" evidence="1">
    <location>
        <begin position="113"/>
        <end position="125"/>
    </location>
</feature>
<reference evidence="2" key="2">
    <citation type="submission" date="2013-04" db="EMBL/GenBank/DDBJ databases">
        <authorList>
            <person name="Bertioli D."/>
        </authorList>
    </citation>
    <scope>NUCLEOTIDE SEQUENCE</scope>
</reference>
<evidence type="ECO:0000256" key="1">
    <source>
        <dbReference type="SAM" id="MobiDB-lite"/>
    </source>
</evidence>
<gene>
    <name evidence="2" type="ORF">ARAX_ADH079023-072J06-015</name>
</gene>
<dbReference type="EMBL" id="HF937568">
    <property type="protein sequence ID" value="CCW28786.1"/>
    <property type="molecule type" value="Genomic_DNA"/>
</dbReference>
<sequence length="160" mass="18259">MEADVNGIMPLNQKPLKSSFCFFHSEIGNCFDGKSFFMEAHLSLFSSNVDDHDDKIRILHHYIKKEKQSPNKIKYREIEERCSVGKRDQTGGQARRGLARCDAAQRRQTRQSTGRDGDNLDEKIAQKTSKQNNAEQTNAERRRQRTTDHQASAADDTTDG</sequence>
<reference evidence="2" key="1">
    <citation type="journal article" date="2013" name="Ann. Bot.">
        <title>The repetitive component of the A genome of peanut (Arachis hypogaea) and its role in remodelling intergenic sequence space since its evolutionary divergence from the B genome.</title>
        <authorList>
            <person name="Bertioli D.J."/>
            <person name="Vidigal B."/>
            <person name="Nielen S."/>
            <person name="Ratnaparkhe M.B."/>
            <person name="Lee T.H."/>
            <person name="Leal-Bertioli S.C."/>
            <person name="Kim C."/>
            <person name="Guimaraes P.M."/>
            <person name="Seijo G."/>
            <person name="Schwarzacher T."/>
            <person name="Paterson A.H."/>
            <person name="Heslop-Harrison P."/>
            <person name="Araujo A.C."/>
        </authorList>
    </citation>
    <scope>NUCLEOTIDE SEQUENCE</scope>
</reference>